<evidence type="ECO:0000256" key="7">
    <source>
        <dbReference type="ARBA" id="ARBA00023034"/>
    </source>
</evidence>
<dbReference type="AlphaFoldDB" id="A0AAN9J356"/>
<dbReference type="Proteomes" id="UP001372338">
    <property type="component" value="Unassembled WGS sequence"/>
</dbReference>
<dbReference type="GO" id="GO:0048193">
    <property type="term" value="P:Golgi vesicle transport"/>
    <property type="evidence" value="ECO:0007669"/>
    <property type="project" value="InterPro"/>
</dbReference>
<dbReference type="InterPro" id="IPR016721">
    <property type="entry name" value="Bet3"/>
</dbReference>
<dbReference type="EMBL" id="JAYWIO010000001">
    <property type="protein sequence ID" value="KAK7290821.1"/>
    <property type="molecule type" value="Genomic_DNA"/>
</dbReference>
<evidence type="ECO:0000256" key="4">
    <source>
        <dbReference type="ARBA" id="ARBA00022448"/>
    </source>
</evidence>
<keyword evidence="10" id="KW-1185">Reference proteome</keyword>
<dbReference type="InterPro" id="IPR007194">
    <property type="entry name" value="TRAPP_component"/>
</dbReference>
<evidence type="ECO:0000256" key="2">
    <source>
        <dbReference type="ARBA" id="ARBA00004240"/>
    </source>
</evidence>
<evidence type="ECO:0000256" key="1">
    <source>
        <dbReference type="ARBA" id="ARBA00004222"/>
    </source>
</evidence>
<organism evidence="9 10">
    <name type="scientific">Crotalaria pallida</name>
    <name type="common">Smooth rattlebox</name>
    <name type="synonym">Crotalaria striata</name>
    <dbReference type="NCBI Taxonomy" id="3830"/>
    <lineage>
        <taxon>Eukaryota</taxon>
        <taxon>Viridiplantae</taxon>
        <taxon>Streptophyta</taxon>
        <taxon>Embryophyta</taxon>
        <taxon>Tracheophyta</taxon>
        <taxon>Spermatophyta</taxon>
        <taxon>Magnoliopsida</taxon>
        <taxon>eudicotyledons</taxon>
        <taxon>Gunneridae</taxon>
        <taxon>Pentapetalae</taxon>
        <taxon>rosids</taxon>
        <taxon>fabids</taxon>
        <taxon>Fabales</taxon>
        <taxon>Fabaceae</taxon>
        <taxon>Papilionoideae</taxon>
        <taxon>50 kb inversion clade</taxon>
        <taxon>genistoids sensu lato</taxon>
        <taxon>core genistoids</taxon>
        <taxon>Crotalarieae</taxon>
        <taxon>Crotalaria</taxon>
    </lineage>
</organism>
<comment type="subcellular location">
    <subcellularLocation>
        <location evidence="2">Endoplasmic reticulum</location>
    </subcellularLocation>
    <subcellularLocation>
        <location evidence="1 8">Golgi apparatus</location>
        <location evidence="1 8">cis-Golgi network</location>
    </subcellularLocation>
</comment>
<dbReference type="CDD" id="cd14942">
    <property type="entry name" value="TRAPPC3_bet3"/>
    <property type="match status" value="1"/>
</dbReference>
<dbReference type="GO" id="GO:0005794">
    <property type="term" value="C:Golgi apparatus"/>
    <property type="evidence" value="ECO:0007669"/>
    <property type="project" value="UniProtKB-SubCell"/>
</dbReference>
<reference evidence="9 10" key="1">
    <citation type="submission" date="2024-01" db="EMBL/GenBank/DDBJ databases">
        <title>The genomes of 5 underutilized Papilionoideae crops provide insights into root nodulation and disease resistanc.</title>
        <authorList>
            <person name="Yuan L."/>
        </authorList>
    </citation>
    <scope>NUCLEOTIDE SEQUENCE [LARGE SCALE GENOMIC DNA]</scope>
    <source>
        <strain evidence="9">ZHUSHIDOU_FW_LH</strain>
        <tissue evidence="9">Leaf</tissue>
    </source>
</reference>
<sequence>MAPVVPRSGDTIFANIEHVNVELFSLTYGAIVRQLITDLEEVDDVNKQLDQMGYNIGVRLIDEFLAKSSVSTCTDFKETAEVIAKVGFKMFLGVTANVVNWNADGTSCSIVLDDNPLVDFVELPDTCQGLYYCNILSGVLRGALEMVSMKTEVTWVRDMLRGDDVFELQVKLLKQVSEEYPYKDDE</sequence>
<name>A0AAN9J356_CROPI</name>
<dbReference type="GO" id="GO:0005783">
    <property type="term" value="C:endoplasmic reticulum"/>
    <property type="evidence" value="ECO:0007669"/>
    <property type="project" value="UniProtKB-SubCell"/>
</dbReference>
<keyword evidence="6 8" id="KW-0931">ER-Golgi transport</keyword>
<evidence type="ECO:0000256" key="5">
    <source>
        <dbReference type="ARBA" id="ARBA00022824"/>
    </source>
</evidence>
<evidence type="ECO:0000256" key="8">
    <source>
        <dbReference type="PIRNR" id="PIRNR018293"/>
    </source>
</evidence>
<accession>A0AAN9J356</accession>
<comment type="subunit">
    <text evidence="8">Homodimer.</text>
</comment>
<evidence type="ECO:0000256" key="6">
    <source>
        <dbReference type="ARBA" id="ARBA00022892"/>
    </source>
</evidence>
<keyword evidence="7 8" id="KW-0333">Golgi apparatus</keyword>
<keyword evidence="4 8" id="KW-0813">Transport</keyword>
<proteinExistence type="inferred from homology"/>
<evidence type="ECO:0000256" key="3">
    <source>
        <dbReference type="ARBA" id="ARBA00006218"/>
    </source>
</evidence>
<dbReference type="SUPFAM" id="SSF111126">
    <property type="entry name" value="Ligand-binding domain in the NO signalling and Golgi transport"/>
    <property type="match status" value="1"/>
</dbReference>
<keyword evidence="5" id="KW-0256">Endoplasmic reticulum</keyword>
<comment type="caution">
    <text evidence="9">The sequence shown here is derived from an EMBL/GenBank/DDBJ whole genome shotgun (WGS) entry which is preliminary data.</text>
</comment>
<evidence type="ECO:0000313" key="10">
    <source>
        <dbReference type="Proteomes" id="UP001372338"/>
    </source>
</evidence>
<dbReference type="Gene3D" id="3.30.1380.20">
    <property type="entry name" value="Trafficking protein particle complex subunit 3"/>
    <property type="match status" value="1"/>
</dbReference>
<dbReference type="PIRSF" id="PIRSF018293">
    <property type="entry name" value="TRAPP_I_complex_Bet3"/>
    <property type="match status" value="1"/>
</dbReference>
<gene>
    <name evidence="9" type="ORF">RIF29_05538</name>
</gene>
<evidence type="ECO:0000313" key="9">
    <source>
        <dbReference type="EMBL" id="KAK7290821.1"/>
    </source>
</evidence>
<dbReference type="FunFam" id="3.30.1380.20:FF:000006">
    <property type="entry name" value="Trafficking protein particle complex subunit"/>
    <property type="match status" value="1"/>
</dbReference>
<protein>
    <recommendedName>
        <fullName evidence="8">Trafficking protein particle complex subunit</fullName>
    </recommendedName>
</protein>
<comment type="similarity">
    <text evidence="3 8">Belongs to the TRAPP small subunits family. BET3 subfamily.</text>
</comment>
<dbReference type="Pfam" id="PF04051">
    <property type="entry name" value="TRAPP"/>
    <property type="match status" value="1"/>
</dbReference>
<dbReference type="PANTHER" id="PTHR13048">
    <property type="entry name" value="TRAFFICKING PROTEIN PARTICLE COMPLEX SUBUNIT 3"/>
    <property type="match status" value="1"/>
</dbReference>
<dbReference type="InterPro" id="IPR024096">
    <property type="entry name" value="NO_sig/Golgi_transp_ligand-bd"/>
</dbReference>
<comment type="function">
    <text evidence="8">May play a role in vesicular transport from endoplasmic reticulum to Golgi.</text>
</comment>
<dbReference type="GO" id="GO:0030008">
    <property type="term" value="C:TRAPP complex"/>
    <property type="evidence" value="ECO:0007669"/>
    <property type="project" value="InterPro"/>
</dbReference>